<dbReference type="PATRIC" id="fig|1002809.3.peg.2560"/>
<dbReference type="HOGENOM" id="CLU_030571_2_0_9"/>
<organism evidence="2 3">
    <name type="scientific">Solibacillus silvestris (strain StLB046)</name>
    <name type="common">Bacillus silvestris</name>
    <dbReference type="NCBI Taxonomy" id="1002809"/>
    <lineage>
        <taxon>Bacteria</taxon>
        <taxon>Bacillati</taxon>
        <taxon>Bacillota</taxon>
        <taxon>Bacilli</taxon>
        <taxon>Bacillales</taxon>
        <taxon>Caryophanaceae</taxon>
        <taxon>Solibacillus</taxon>
    </lineage>
</organism>
<keyword evidence="2" id="KW-0378">Hydrolase</keyword>
<dbReference type="SUPFAM" id="SSF56281">
    <property type="entry name" value="Metallo-hydrolase/oxidoreductase"/>
    <property type="match status" value="1"/>
</dbReference>
<dbReference type="InterPro" id="IPR050855">
    <property type="entry name" value="NDM-1-like"/>
</dbReference>
<dbReference type="PANTHER" id="PTHR42951">
    <property type="entry name" value="METALLO-BETA-LACTAMASE DOMAIN-CONTAINING"/>
    <property type="match status" value="1"/>
</dbReference>
<reference evidence="3" key="1">
    <citation type="submission" date="2011-04" db="EMBL/GenBank/DDBJ databases">
        <title>Genome sequence of Solibacillus silvestris StLB046.</title>
        <authorList>
            <person name="Morohoshi T."/>
            <person name="Someya N."/>
            <person name="Ikeda T."/>
        </authorList>
    </citation>
    <scope>NUCLEOTIDE SEQUENCE [LARGE SCALE GENOMIC DNA]</scope>
    <source>
        <strain evidence="3">StLB046</strain>
    </source>
</reference>
<dbReference type="Gene3D" id="3.60.15.10">
    <property type="entry name" value="Ribonuclease Z/Hydroxyacylglutathione hydrolase-like"/>
    <property type="match status" value="1"/>
</dbReference>
<dbReference type="AlphaFoldDB" id="F2F503"/>
<evidence type="ECO:0000259" key="1">
    <source>
        <dbReference type="SMART" id="SM00849"/>
    </source>
</evidence>
<dbReference type="PANTHER" id="PTHR42951:SF17">
    <property type="entry name" value="METALLO-BETA-LACTAMASE DOMAIN-CONTAINING PROTEIN"/>
    <property type="match status" value="1"/>
</dbReference>
<proteinExistence type="predicted"/>
<gene>
    <name evidence="2" type="ordered locus">SSIL_2545</name>
</gene>
<dbReference type="InterPro" id="IPR001279">
    <property type="entry name" value="Metallo-B-lactamas"/>
</dbReference>
<evidence type="ECO:0000313" key="2">
    <source>
        <dbReference type="EMBL" id="BAK16968.1"/>
    </source>
</evidence>
<dbReference type="RefSeq" id="WP_008408403.1">
    <property type="nucleotide sequence ID" value="NC_018065.1"/>
</dbReference>
<protein>
    <submittedName>
        <fullName evidence="2">Zn-dependent hydrolase, including glyoxylase</fullName>
    </submittedName>
</protein>
<dbReference type="eggNOG" id="COG0491">
    <property type="taxonomic scope" value="Bacteria"/>
</dbReference>
<dbReference type="SMART" id="SM00849">
    <property type="entry name" value="Lactamase_B"/>
    <property type="match status" value="1"/>
</dbReference>
<accession>F2F503</accession>
<keyword evidence="3" id="KW-1185">Reference proteome</keyword>
<sequence>MEKNMNYGNDYKFIPATSVQSGVSQELLPDLYAHTIQIANIAFYSCPGSNDFVLIDAGMPKSAEEIISVAEKRFGKNAKAKAIILTHGHFDHVGAIIELVEHWQVPVFAHKLELPYLTGLENYPEPDSTVDSGLVAKMSPLFPNEAIDLGESVQELPPDGTVPFMEGFKWIHTPGHTPGHVSLFRERDGALIAGDAFVTVKQESLYKVFTQEKEVNGPPKYLTPDWGAAFESVKKLAALNPSVAVTGHGVPMSGPELSEGLRKLVDDFDQIALPKNKK</sequence>
<dbReference type="STRING" id="1002809.SSIL_2545"/>
<feature type="domain" description="Metallo-beta-lactamase" evidence="1">
    <location>
        <begin position="38"/>
        <end position="248"/>
    </location>
</feature>
<name>F2F503_SOLSS</name>
<dbReference type="CDD" id="cd07721">
    <property type="entry name" value="yflN-like_MBL-fold"/>
    <property type="match status" value="1"/>
</dbReference>
<dbReference type="Proteomes" id="UP000006691">
    <property type="component" value="Chromosome"/>
</dbReference>
<dbReference type="InterPro" id="IPR036866">
    <property type="entry name" value="RibonucZ/Hydroxyglut_hydro"/>
</dbReference>
<dbReference type="GO" id="GO:0016787">
    <property type="term" value="F:hydrolase activity"/>
    <property type="evidence" value="ECO:0007669"/>
    <property type="project" value="UniProtKB-KW"/>
</dbReference>
<dbReference type="Pfam" id="PF00753">
    <property type="entry name" value="Lactamase_B"/>
    <property type="match status" value="1"/>
</dbReference>
<dbReference type="EMBL" id="AP012157">
    <property type="protein sequence ID" value="BAK16968.1"/>
    <property type="molecule type" value="Genomic_DNA"/>
</dbReference>
<dbReference type="KEGG" id="siv:SSIL_2545"/>
<reference evidence="2 3" key="2">
    <citation type="journal article" date="2012" name="J. Biosci. Bioeng.">
        <title>Complete genome sequence and characterization of the N-acylhomoserine lactone-degrading gene of the potato leaf-associated Solibacillus silvestris.</title>
        <authorList>
            <person name="Morohoshi T."/>
            <person name="Tominaga Y."/>
            <person name="Someya N."/>
            <person name="Ikeda T."/>
        </authorList>
    </citation>
    <scope>NUCLEOTIDE SEQUENCE [LARGE SCALE GENOMIC DNA]</scope>
    <source>
        <strain evidence="2 3">StLB046</strain>
    </source>
</reference>
<evidence type="ECO:0000313" key="3">
    <source>
        <dbReference type="Proteomes" id="UP000006691"/>
    </source>
</evidence>